<feature type="region of interest" description="Disordered" evidence="1">
    <location>
        <begin position="1"/>
        <end position="20"/>
    </location>
</feature>
<dbReference type="InParanoid" id="Q7S2Z4"/>
<feature type="region of interest" description="Disordered" evidence="1">
    <location>
        <begin position="71"/>
        <end position="109"/>
    </location>
</feature>
<protein>
    <submittedName>
        <fullName evidence="2">Uncharacterized protein</fullName>
    </submittedName>
</protein>
<organism evidence="2 3">
    <name type="scientific">Neurospora crassa (strain ATCC 24698 / 74-OR23-1A / CBS 708.71 / DSM 1257 / FGSC 987)</name>
    <dbReference type="NCBI Taxonomy" id="367110"/>
    <lineage>
        <taxon>Eukaryota</taxon>
        <taxon>Fungi</taxon>
        <taxon>Dikarya</taxon>
        <taxon>Ascomycota</taxon>
        <taxon>Pezizomycotina</taxon>
        <taxon>Sordariomycetes</taxon>
        <taxon>Sordariomycetidae</taxon>
        <taxon>Sordariales</taxon>
        <taxon>Sordariaceae</taxon>
        <taxon>Neurospora</taxon>
    </lineage>
</organism>
<evidence type="ECO:0000256" key="1">
    <source>
        <dbReference type="SAM" id="MobiDB-lite"/>
    </source>
</evidence>
<dbReference type="HOGENOM" id="CLU_1396696_0_0_1"/>
<dbReference type="KEGG" id="ncr:NCU08975"/>
<accession>Q7S2Z4</accession>
<sequence length="195" mass="21756">MGSEKNYNNEVSDTQAESQPSLPRINIVVTPLVKSFLRISHQCVRVGSFPNENYATNRTALRAFPSAFASGPLSGPSNRRSHSHLPKSLGSQSLTKDLPSPISRLPRKRHAAAVRSHSCEQCECRRTCPCTVLLSHLLYGIRCHQARQGKKEKRVFRVLGARRCHPVTWKPSTQVQTAEDRLQDARHADTHANAT</sequence>
<gene>
    <name evidence="2" type="ORF">NCU08975</name>
</gene>
<keyword evidence="3" id="KW-1185">Reference proteome</keyword>
<dbReference type="AlphaFoldDB" id="Q7S2Z4"/>
<dbReference type="Proteomes" id="UP000001805">
    <property type="component" value="Chromosome 3, Linkage Group III"/>
</dbReference>
<proteinExistence type="predicted"/>
<name>Q7S2Z4_NEUCR</name>
<dbReference type="RefSeq" id="XP_959003.1">
    <property type="nucleotide sequence ID" value="XM_953910.1"/>
</dbReference>
<reference evidence="2 3" key="1">
    <citation type="journal article" date="2003" name="Nature">
        <title>The genome sequence of the filamentous fungus Neurospora crassa.</title>
        <authorList>
            <person name="Galagan J.E."/>
            <person name="Calvo S.E."/>
            <person name="Borkovich K.A."/>
            <person name="Selker E.U."/>
            <person name="Read N.D."/>
            <person name="Jaffe D."/>
            <person name="FitzHugh W."/>
            <person name="Ma L.J."/>
            <person name="Smirnov S."/>
            <person name="Purcell S."/>
            <person name="Rehman B."/>
            <person name="Elkins T."/>
            <person name="Engels R."/>
            <person name="Wang S."/>
            <person name="Nielsen C.B."/>
            <person name="Butler J."/>
            <person name="Endrizzi M."/>
            <person name="Qui D."/>
            <person name="Ianakiev P."/>
            <person name="Bell-Pedersen D."/>
            <person name="Nelson M.A."/>
            <person name="Werner-Washburne M."/>
            <person name="Selitrennikoff C.P."/>
            <person name="Kinsey J.A."/>
            <person name="Braun E.L."/>
            <person name="Zelter A."/>
            <person name="Schulte U."/>
            <person name="Kothe G.O."/>
            <person name="Jedd G."/>
            <person name="Mewes W."/>
            <person name="Staben C."/>
            <person name="Marcotte E."/>
            <person name="Greenberg D."/>
            <person name="Roy A."/>
            <person name="Foley K."/>
            <person name="Naylor J."/>
            <person name="Stange-Thomann N."/>
            <person name="Barrett R."/>
            <person name="Gnerre S."/>
            <person name="Kamal M."/>
            <person name="Kamvysselis M."/>
            <person name="Mauceli E."/>
            <person name="Bielke C."/>
            <person name="Rudd S."/>
            <person name="Frishman D."/>
            <person name="Krystofova S."/>
            <person name="Rasmussen C."/>
            <person name="Metzenberg R.L."/>
            <person name="Perkins D.D."/>
            <person name="Kroken S."/>
            <person name="Cogoni C."/>
            <person name="Macino G."/>
            <person name="Catcheside D."/>
            <person name="Li W."/>
            <person name="Pratt R.J."/>
            <person name="Osmani S.A."/>
            <person name="DeSouza C.P."/>
            <person name="Glass L."/>
            <person name="Orbach M.J."/>
            <person name="Berglund J.A."/>
            <person name="Voelker R."/>
            <person name="Yarden O."/>
            <person name="Plamann M."/>
            <person name="Seiler S."/>
            <person name="Dunlap J."/>
            <person name="Radford A."/>
            <person name="Aramayo R."/>
            <person name="Natvig D.O."/>
            <person name="Alex L.A."/>
            <person name="Mannhaupt G."/>
            <person name="Ebbole D.J."/>
            <person name="Freitag M."/>
            <person name="Paulsen I."/>
            <person name="Sachs M.S."/>
            <person name="Lander E.S."/>
            <person name="Nusbaum C."/>
            <person name="Birren B."/>
        </authorList>
    </citation>
    <scope>NUCLEOTIDE SEQUENCE [LARGE SCALE GENOMIC DNA]</scope>
    <source>
        <strain evidence="3">ATCC 24698 / 74-OR23-1A / CBS 708.71 / DSM 1257 / FGSC 987</strain>
    </source>
</reference>
<dbReference type="GeneID" id="3875160"/>
<feature type="compositionally biased region" description="Basic and acidic residues" evidence="1">
    <location>
        <begin position="178"/>
        <end position="195"/>
    </location>
</feature>
<dbReference type="EMBL" id="CM002238">
    <property type="protein sequence ID" value="EAA29767.1"/>
    <property type="molecule type" value="Genomic_DNA"/>
</dbReference>
<evidence type="ECO:0000313" key="2">
    <source>
        <dbReference type="EMBL" id="EAA29767.1"/>
    </source>
</evidence>
<evidence type="ECO:0000313" key="3">
    <source>
        <dbReference type="Proteomes" id="UP000001805"/>
    </source>
</evidence>
<dbReference type="PaxDb" id="5141-EFNCRP00000008940"/>
<feature type="region of interest" description="Disordered" evidence="1">
    <location>
        <begin position="175"/>
        <end position="195"/>
    </location>
</feature>
<dbReference type="VEuPathDB" id="FungiDB:NCU08975"/>